<gene>
    <name evidence="4" type="ORF">R0135_10790</name>
</gene>
<dbReference type="Gene3D" id="3.40.50.1820">
    <property type="entry name" value="alpha/beta hydrolase"/>
    <property type="match status" value="1"/>
</dbReference>
<reference evidence="4 5" key="1">
    <citation type="submission" date="2023-10" db="EMBL/GenBank/DDBJ databases">
        <title>Two novel species belonging to the OM43/NOR5 clade.</title>
        <authorList>
            <person name="Park M."/>
        </authorList>
    </citation>
    <scope>NUCLEOTIDE SEQUENCE [LARGE SCALE GENOMIC DNA]</scope>
    <source>
        <strain evidence="4 5">IMCC43200</strain>
    </source>
</reference>
<dbReference type="GO" id="GO:0016787">
    <property type="term" value="F:hydrolase activity"/>
    <property type="evidence" value="ECO:0007669"/>
    <property type="project" value="UniProtKB-KW"/>
</dbReference>
<dbReference type="PANTHER" id="PTHR48081:SF8">
    <property type="entry name" value="ALPHA_BETA HYDROLASE FOLD-3 DOMAIN-CONTAINING PROTEIN-RELATED"/>
    <property type="match status" value="1"/>
</dbReference>
<dbReference type="RefSeq" id="WP_407346853.1">
    <property type="nucleotide sequence ID" value="NZ_CP136864.1"/>
</dbReference>
<accession>A0ABZ0HZR8</accession>
<dbReference type="PANTHER" id="PTHR48081">
    <property type="entry name" value="AB HYDROLASE SUPERFAMILY PROTEIN C4A8.06C"/>
    <property type="match status" value="1"/>
</dbReference>
<sequence>MLQKLKVSFYRTFYRLSARQAWHAPNVHASPGALELPTTEGPLRGHLYRGAQAAERPLVVYFHGGGWVIGDLQTHHAYCQALCDASGASVIAIDYRLAPEHRFPIAQDDCLAAANAIAQGLSDFGPSNGGVVLAGDSAGGHLSLCTALEAGEELKPRLKGMLLTYPVVNHYSQPSPSYIDCAKGQALSSDLMRWFWDCYLGDADPAAETTQRAFPIRSTALDTLPPAILCTAGRDPLRDEGMAMADALRDAGVDVEQEHYADSEHGFACSMGPTDDYKAWLARCAQWIAQR</sequence>
<keyword evidence="2 4" id="KW-0378">Hydrolase</keyword>
<dbReference type="Pfam" id="PF07859">
    <property type="entry name" value="Abhydrolase_3"/>
    <property type="match status" value="1"/>
</dbReference>
<organism evidence="4 5">
    <name type="scientific">Congregibacter variabilis</name>
    <dbReference type="NCBI Taxonomy" id="3081200"/>
    <lineage>
        <taxon>Bacteria</taxon>
        <taxon>Pseudomonadati</taxon>
        <taxon>Pseudomonadota</taxon>
        <taxon>Gammaproteobacteria</taxon>
        <taxon>Cellvibrionales</taxon>
        <taxon>Halieaceae</taxon>
        <taxon>Congregibacter</taxon>
    </lineage>
</organism>
<protein>
    <submittedName>
        <fullName evidence="4">Alpha/beta hydrolase</fullName>
    </submittedName>
</protein>
<keyword evidence="5" id="KW-1185">Reference proteome</keyword>
<dbReference type="InterPro" id="IPR029058">
    <property type="entry name" value="AB_hydrolase_fold"/>
</dbReference>
<dbReference type="EMBL" id="CP136864">
    <property type="protein sequence ID" value="WOJ92271.1"/>
    <property type="molecule type" value="Genomic_DNA"/>
</dbReference>
<dbReference type="PROSITE" id="PS01173">
    <property type="entry name" value="LIPASE_GDXG_HIS"/>
    <property type="match status" value="1"/>
</dbReference>
<dbReference type="Proteomes" id="UP001626537">
    <property type="component" value="Chromosome"/>
</dbReference>
<comment type="similarity">
    <text evidence="1">Belongs to the 'GDXG' lipolytic enzyme family.</text>
</comment>
<dbReference type="InterPro" id="IPR002168">
    <property type="entry name" value="Lipase_GDXG_HIS_AS"/>
</dbReference>
<dbReference type="InterPro" id="IPR050300">
    <property type="entry name" value="GDXG_lipolytic_enzyme"/>
</dbReference>
<feature type="domain" description="Alpha/beta hydrolase fold-3" evidence="3">
    <location>
        <begin position="59"/>
        <end position="268"/>
    </location>
</feature>
<evidence type="ECO:0000313" key="5">
    <source>
        <dbReference type="Proteomes" id="UP001626537"/>
    </source>
</evidence>
<dbReference type="InterPro" id="IPR013094">
    <property type="entry name" value="AB_hydrolase_3"/>
</dbReference>
<proteinExistence type="inferred from homology"/>
<evidence type="ECO:0000256" key="2">
    <source>
        <dbReference type="ARBA" id="ARBA00022801"/>
    </source>
</evidence>
<evidence type="ECO:0000313" key="4">
    <source>
        <dbReference type="EMBL" id="WOJ92271.1"/>
    </source>
</evidence>
<dbReference type="SUPFAM" id="SSF53474">
    <property type="entry name" value="alpha/beta-Hydrolases"/>
    <property type="match status" value="1"/>
</dbReference>
<evidence type="ECO:0000256" key="1">
    <source>
        <dbReference type="ARBA" id="ARBA00010515"/>
    </source>
</evidence>
<evidence type="ECO:0000259" key="3">
    <source>
        <dbReference type="Pfam" id="PF07859"/>
    </source>
</evidence>
<name>A0ABZ0HZR8_9GAMM</name>